<accession>A0A3N6N7F0</accession>
<dbReference type="AlphaFoldDB" id="A0A3N6N7F0"/>
<gene>
    <name evidence="2" type="ORF">EA473_11565</name>
</gene>
<evidence type="ECO:0000313" key="2">
    <source>
        <dbReference type="EMBL" id="RQG94342.1"/>
    </source>
</evidence>
<comment type="caution">
    <text evidence="2">The sequence shown here is derived from an EMBL/GenBank/DDBJ whole genome shotgun (WGS) entry which is preliminary data.</text>
</comment>
<sequence length="135" mass="14276">MPSTRRSVLGNAAAVGAILAAGCLDIEGEEPKYIRISNWHENPVTIDVTITNVDTGEVVYDEALDFDGFAGPEEDGSPPSKKPDLDIGAEFEATVTAATDRDSDELTDDISPASGAWINVLHGSDSELSISRDVV</sequence>
<protein>
    <submittedName>
        <fullName evidence="2">Uncharacterized protein</fullName>
    </submittedName>
</protein>
<dbReference type="PROSITE" id="PS51257">
    <property type="entry name" value="PROKAR_LIPOPROTEIN"/>
    <property type="match status" value="1"/>
</dbReference>
<dbReference type="EMBL" id="REGA01000009">
    <property type="protein sequence ID" value="RQG94342.1"/>
    <property type="molecule type" value="Genomic_DNA"/>
</dbReference>
<dbReference type="RefSeq" id="WP_124195777.1">
    <property type="nucleotide sequence ID" value="NZ_REGA01000009.1"/>
</dbReference>
<dbReference type="Proteomes" id="UP000282323">
    <property type="component" value="Unassembled WGS sequence"/>
</dbReference>
<evidence type="ECO:0000313" key="3">
    <source>
        <dbReference type="Proteomes" id="UP000282323"/>
    </source>
</evidence>
<reference evidence="2 3" key="1">
    <citation type="submission" date="2018-10" db="EMBL/GenBank/DDBJ databases">
        <title>Natrarchaeobius chitinivorans gen. nov., sp. nov., and Natrarchaeobius haloalkaliphilus sp. nov., alkaliphilic, chitin-utilizing haloarchaea from hypersaline alkaline lakes.</title>
        <authorList>
            <person name="Sorokin D.Y."/>
            <person name="Elcheninov A.G."/>
            <person name="Kostrikina N.A."/>
            <person name="Bale N.J."/>
            <person name="Sinninghe Damste J.S."/>
            <person name="Khijniak T.V."/>
            <person name="Kublanov I.V."/>
            <person name="Toshchakov S.V."/>
        </authorList>
    </citation>
    <scope>NUCLEOTIDE SEQUENCE [LARGE SCALE GENOMIC DNA]</scope>
    <source>
        <strain evidence="2 3">AArcht4T</strain>
    </source>
</reference>
<name>A0A3N6N7F0_NATCH</name>
<feature type="region of interest" description="Disordered" evidence="1">
    <location>
        <begin position="67"/>
        <end position="86"/>
    </location>
</feature>
<evidence type="ECO:0000256" key="1">
    <source>
        <dbReference type="SAM" id="MobiDB-lite"/>
    </source>
</evidence>
<organism evidence="2 3">
    <name type="scientific">Natrarchaeobius chitinivorans</name>
    <dbReference type="NCBI Taxonomy" id="1679083"/>
    <lineage>
        <taxon>Archaea</taxon>
        <taxon>Methanobacteriati</taxon>
        <taxon>Methanobacteriota</taxon>
        <taxon>Stenosarchaea group</taxon>
        <taxon>Halobacteria</taxon>
        <taxon>Halobacteriales</taxon>
        <taxon>Natrialbaceae</taxon>
        <taxon>Natrarchaeobius</taxon>
    </lineage>
</organism>
<keyword evidence="3" id="KW-1185">Reference proteome</keyword>
<dbReference type="OrthoDB" id="204130at2157"/>
<proteinExistence type="predicted"/>